<sequence>MENTNLEGKNFPQLLNIKSSSVLFWIGFSFFFHLFFLLFCKVTYVPPLVEPIPRSRVYIFSSHSALIDSSLKNRINFLLKYRDPASLIHPKRPSNKRLTMIQPLSFPLNNTTPSPISIPIEKEIVFYKTTEPTLNESAKIFFPLPQERPSFSKFLPKIAKQSVALFDEILKSRLISSWKLPQISTNLLSEARTTTLVISVDPEGIVDHVLLEESCGNEQADLLAVTEARKLRFFADPLNRRKIWGKIKIFWSYSNNFESQKGVVP</sequence>
<dbReference type="RefSeq" id="WP_134439050.1">
    <property type="nucleotide sequence ID" value="NZ_CP065957.1"/>
</dbReference>
<keyword evidence="1" id="KW-1133">Transmembrane helix</keyword>
<keyword evidence="1" id="KW-0812">Transmembrane</keyword>
<accession>A0A4Y8PH33</accession>
<dbReference type="AlphaFoldDB" id="A0A4Y8PH33"/>
<feature type="transmembrane region" description="Helical" evidence="1">
    <location>
        <begin position="22"/>
        <end position="44"/>
    </location>
</feature>
<comment type="caution">
    <text evidence="2">The sequence shown here is derived from an EMBL/GenBank/DDBJ whole genome shotgun (WGS) entry which is preliminary data.</text>
</comment>
<dbReference type="OrthoDB" id="188702at2"/>
<evidence type="ECO:0000313" key="3">
    <source>
        <dbReference type="Proteomes" id="UP000297713"/>
    </source>
</evidence>
<proteinExistence type="predicted"/>
<evidence type="ECO:0000313" key="2">
    <source>
        <dbReference type="EMBL" id="TFE72526.1"/>
    </source>
</evidence>
<protein>
    <submittedName>
        <fullName evidence="2">Uncharacterized protein</fullName>
    </submittedName>
</protein>
<name>A0A4Y8PH33_9BACT</name>
<organism evidence="2 3">
    <name type="scientific">Methylacidiphilum caldifontis</name>
    <dbReference type="NCBI Taxonomy" id="2795386"/>
    <lineage>
        <taxon>Bacteria</taxon>
        <taxon>Pseudomonadati</taxon>
        <taxon>Verrucomicrobiota</taxon>
        <taxon>Methylacidiphilae</taxon>
        <taxon>Methylacidiphilales</taxon>
        <taxon>Methylacidiphilaceae</taxon>
        <taxon>Methylacidiphilum (ex Ratnadevi et al. 2023)</taxon>
    </lineage>
</organism>
<keyword evidence="1" id="KW-0472">Membrane</keyword>
<reference evidence="2 3" key="1">
    <citation type="submission" date="2016-05" db="EMBL/GenBank/DDBJ databases">
        <title>Diversity and Homogeneity among Thermoacidophilic Verrucomicrobia Methanotrophs Linked with Geographical Origin.</title>
        <authorList>
            <person name="Erikstad H.-A."/>
            <person name="Smestad N.B."/>
            <person name="Ceballos R.M."/>
            <person name="Birkeland N.-K."/>
        </authorList>
    </citation>
    <scope>NUCLEOTIDE SEQUENCE [LARGE SCALE GENOMIC DNA]</scope>
    <source>
        <strain evidence="2 3">Phi</strain>
    </source>
</reference>
<gene>
    <name evidence="2" type="ORF">A7Q10_03710</name>
</gene>
<evidence type="ECO:0000256" key="1">
    <source>
        <dbReference type="SAM" id="Phobius"/>
    </source>
</evidence>
<dbReference type="SUPFAM" id="SSF74653">
    <property type="entry name" value="TolA/TonB C-terminal domain"/>
    <property type="match status" value="1"/>
</dbReference>
<dbReference type="Proteomes" id="UP000297713">
    <property type="component" value="Unassembled WGS sequence"/>
</dbReference>
<keyword evidence="3" id="KW-1185">Reference proteome</keyword>
<dbReference type="EMBL" id="LXQC01000024">
    <property type="protein sequence ID" value="TFE72526.1"/>
    <property type="molecule type" value="Genomic_DNA"/>
</dbReference>